<dbReference type="Gene3D" id="3.40.50.1820">
    <property type="entry name" value="alpha/beta hydrolase"/>
    <property type="match status" value="1"/>
</dbReference>
<dbReference type="SUPFAM" id="SSF50993">
    <property type="entry name" value="Peptidase/esterase 'gauge' domain"/>
    <property type="match status" value="1"/>
</dbReference>
<dbReference type="EMBL" id="CP092880">
    <property type="protein sequence ID" value="UYV80129.1"/>
    <property type="molecule type" value="Genomic_DNA"/>
</dbReference>
<sequence length="138" mass="15478">MGCAISNAILNPCLNGTHLGRQIYAHLCNDVIDIRQFYLWKGQLKPGERSVQLTISEFSCLCHIPDPYHWLSDPDSEETKEFVNAQNEVTVPYLESVKERSQIKEKTSVAVHNTAVQHPLSTVSPDSNPTIMVLQTEA</sequence>
<feature type="domain" description="Peptidase S9A N-terminal" evidence="1">
    <location>
        <begin position="64"/>
        <end position="115"/>
    </location>
</feature>
<dbReference type="Proteomes" id="UP001235939">
    <property type="component" value="Chromosome 18"/>
</dbReference>
<dbReference type="PANTHER" id="PTHR42881">
    <property type="entry name" value="PROLYL ENDOPEPTIDASE"/>
    <property type="match status" value="1"/>
</dbReference>
<dbReference type="Pfam" id="PF02897">
    <property type="entry name" value="Peptidase_S9_N"/>
    <property type="match status" value="1"/>
</dbReference>
<evidence type="ECO:0000259" key="1">
    <source>
        <dbReference type="Pfam" id="PF02897"/>
    </source>
</evidence>
<keyword evidence="3" id="KW-1185">Reference proteome</keyword>
<gene>
    <name evidence="2" type="ORF">LAZ67_18001779</name>
</gene>
<dbReference type="InterPro" id="IPR029058">
    <property type="entry name" value="AB_hydrolase_fold"/>
</dbReference>
<accession>A0ABY6LG25</accession>
<reference evidence="2 3" key="1">
    <citation type="submission" date="2022-01" db="EMBL/GenBank/DDBJ databases">
        <title>A chromosomal length assembly of Cordylochernes scorpioides.</title>
        <authorList>
            <person name="Zeh D."/>
            <person name="Zeh J."/>
        </authorList>
    </citation>
    <scope>NUCLEOTIDE SEQUENCE [LARGE SCALE GENOMIC DNA]</scope>
    <source>
        <strain evidence="2">IN4F17</strain>
        <tissue evidence="2">Whole Body</tissue>
    </source>
</reference>
<organism evidence="2 3">
    <name type="scientific">Cordylochernes scorpioides</name>
    <dbReference type="NCBI Taxonomy" id="51811"/>
    <lineage>
        <taxon>Eukaryota</taxon>
        <taxon>Metazoa</taxon>
        <taxon>Ecdysozoa</taxon>
        <taxon>Arthropoda</taxon>
        <taxon>Chelicerata</taxon>
        <taxon>Arachnida</taxon>
        <taxon>Pseudoscorpiones</taxon>
        <taxon>Cheliferoidea</taxon>
        <taxon>Chernetidae</taxon>
        <taxon>Cordylochernes</taxon>
    </lineage>
</organism>
<evidence type="ECO:0000313" key="3">
    <source>
        <dbReference type="Proteomes" id="UP001235939"/>
    </source>
</evidence>
<dbReference type="InterPro" id="IPR023302">
    <property type="entry name" value="Pept_S9A_N"/>
</dbReference>
<dbReference type="PANTHER" id="PTHR42881:SF2">
    <property type="entry name" value="PROLYL ENDOPEPTIDASE"/>
    <property type="match status" value="1"/>
</dbReference>
<name>A0ABY6LG25_9ARAC</name>
<proteinExistence type="predicted"/>
<dbReference type="InterPro" id="IPR051167">
    <property type="entry name" value="Prolyl_oligopep/macrocyclase"/>
</dbReference>
<evidence type="ECO:0000313" key="2">
    <source>
        <dbReference type="EMBL" id="UYV80129.1"/>
    </source>
</evidence>
<protein>
    <submittedName>
        <fullName evidence="2">PREP</fullName>
    </submittedName>
</protein>